<keyword evidence="8" id="KW-1185">Reference proteome</keyword>
<accession>A0A8J6LZY9</accession>
<protein>
    <submittedName>
        <fullName evidence="7">YIP1 family protein</fullName>
    </submittedName>
</protein>
<evidence type="ECO:0000259" key="6">
    <source>
        <dbReference type="Pfam" id="PF04893"/>
    </source>
</evidence>
<evidence type="ECO:0000256" key="5">
    <source>
        <dbReference type="SAM" id="Phobius"/>
    </source>
</evidence>
<evidence type="ECO:0000256" key="4">
    <source>
        <dbReference type="ARBA" id="ARBA00023136"/>
    </source>
</evidence>
<feature type="transmembrane region" description="Helical" evidence="5">
    <location>
        <begin position="31"/>
        <end position="51"/>
    </location>
</feature>
<evidence type="ECO:0000256" key="3">
    <source>
        <dbReference type="ARBA" id="ARBA00022989"/>
    </source>
</evidence>
<keyword evidence="2 5" id="KW-0812">Transmembrane</keyword>
<dbReference type="EMBL" id="JACNEP010000001">
    <property type="protein sequence ID" value="MBC3764482.1"/>
    <property type="molecule type" value="Genomic_DNA"/>
</dbReference>
<keyword evidence="3 5" id="KW-1133">Transmembrane helix</keyword>
<dbReference type="InterPro" id="IPR006977">
    <property type="entry name" value="Yip1_dom"/>
</dbReference>
<dbReference type="AlphaFoldDB" id="A0A8J6LZY9"/>
<feature type="transmembrane region" description="Helical" evidence="5">
    <location>
        <begin position="90"/>
        <end position="111"/>
    </location>
</feature>
<dbReference type="RefSeq" id="WP_186504953.1">
    <property type="nucleotide sequence ID" value="NZ_JACNEP010000001.1"/>
</dbReference>
<comment type="caution">
    <text evidence="7">The sequence shown here is derived from an EMBL/GenBank/DDBJ whole genome shotgun (WGS) entry which is preliminary data.</text>
</comment>
<evidence type="ECO:0000313" key="8">
    <source>
        <dbReference type="Proteomes" id="UP000601768"/>
    </source>
</evidence>
<dbReference type="Proteomes" id="UP000601768">
    <property type="component" value="Unassembled WGS sequence"/>
</dbReference>
<feature type="domain" description="Yip1" evidence="6">
    <location>
        <begin position="13"/>
        <end position="229"/>
    </location>
</feature>
<dbReference type="Pfam" id="PF04893">
    <property type="entry name" value="Yip1"/>
    <property type="match status" value="1"/>
</dbReference>
<evidence type="ECO:0000256" key="1">
    <source>
        <dbReference type="ARBA" id="ARBA00004141"/>
    </source>
</evidence>
<evidence type="ECO:0000313" key="7">
    <source>
        <dbReference type="EMBL" id="MBC3764482.1"/>
    </source>
</evidence>
<keyword evidence="4 5" id="KW-0472">Membrane</keyword>
<dbReference type="GO" id="GO:0016020">
    <property type="term" value="C:membrane"/>
    <property type="evidence" value="ECO:0007669"/>
    <property type="project" value="UniProtKB-SubCell"/>
</dbReference>
<gene>
    <name evidence="7" type="ORF">H8B19_01235</name>
</gene>
<sequence>METITNPFQACSEVFVKPNRVFATLQEKHNWSWIPFFLILFMAILPTYLYFGFVDFDWYKEFLVQIQMADKSPAEQQSFRDNFSIEQVKIFSIIGVTVGLIVINAIVAIYLNAMAKMDDNNVNGFTDWYGFTWWTNMPIVISGLISLLMLALASDHQIPPTALSPTTLSYALSLPMNSDWYGLTSNIRLESFWSIYLTAVGVSRWTQLSNGKCWMIAIIPTALIWGIWLIVKLV</sequence>
<feature type="transmembrane region" description="Helical" evidence="5">
    <location>
        <begin position="213"/>
        <end position="231"/>
    </location>
</feature>
<name>A0A8J6LZY9_9ALTE</name>
<evidence type="ECO:0000256" key="2">
    <source>
        <dbReference type="ARBA" id="ARBA00022692"/>
    </source>
</evidence>
<proteinExistence type="predicted"/>
<reference evidence="7" key="1">
    <citation type="journal article" date="2018" name="Int. J. Syst. Evol. Microbiol.">
        <title>Neptunicella marina gen. nov., sp. nov., isolated from surface seawater.</title>
        <authorList>
            <person name="Liu X."/>
            <person name="Lai Q."/>
            <person name="Du Y."/>
            <person name="Zhang X."/>
            <person name="Liu Z."/>
            <person name="Sun F."/>
            <person name="Shao Z."/>
        </authorList>
    </citation>
    <scope>NUCLEOTIDE SEQUENCE</scope>
    <source>
        <strain evidence="7">S27-2</strain>
    </source>
</reference>
<reference evidence="7" key="2">
    <citation type="submission" date="2020-08" db="EMBL/GenBank/DDBJ databases">
        <authorList>
            <person name="Lai Q."/>
        </authorList>
    </citation>
    <scope>NUCLEOTIDE SEQUENCE</scope>
    <source>
        <strain evidence="7">S27-2</strain>
    </source>
</reference>
<comment type="subcellular location">
    <subcellularLocation>
        <location evidence="1">Membrane</location>
        <topology evidence="1">Multi-pass membrane protein</topology>
    </subcellularLocation>
</comment>
<feature type="transmembrane region" description="Helical" evidence="5">
    <location>
        <begin position="131"/>
        <end position="153"/>
    </location>
</feature>
<organism evidence="7 8">
    <name type="scientific">Neptunicella marina</name>
    <dbReference type="NCBI Taxonomy" id="2125989"/>
    <lineage>
        <taxon>Bacteria</taxon>
        <taxon>Pseudomonadati</taxon>
        <taxon>Pseudomonadota</taxon>
        <taxon>Gammaproteobacteria</taxon>
        <taxon>Alteromonadales</taxon>
        <taxon>Alteromonadaceae</taxon>
        <taxon>Neptunicella</taxon>
    </lineage>
</organism>